<feature type="non-terminal residue" evidence="1">
    <location>
        <position position="1"/>
    </location>
</feature>
<dbReference type="AlphaFoldDB" id="A0A7J6TIN2"/>
<keyword evidence="2" id="KW-1185">Reference proteome</keyword>
<gene>
    <name evidence="1" type="ORF">FOZ63_009822</name>
</gene>
<accession>A0A7J6TIN2</accession>
<dbReference type="EMBL" id="JABANO010010996">
    <property type="protein sequence ID" value="KAF4744200.1"/>
    <property type="molecule type" value="Genomic_DNA"/>
</dbReference>
<proteinExistence type="predicted"/>
<name>A0A7J6TIN2_PEROL</name>
<evidence type="ECO:0000313" key="1">
    <source>
        <dbReference type="EMBL" id="KAF4744200.1"/>
    </source>
</evidence>
<sequence>DEKLVKLEAFLRASEICSSVLLERHGTNVKYAIVPEGVSDEGNAPKRIGEVFGIFLDAQKQLQFSDFQISQTTLERIFNAFAMGAVTV</sequence>
<protein>
    <submittedName>
        <fullName evidence="1">Uncharacterized protein</fullName>
    </submittedName>
</protein>
<evidence type="ECO:0000313" key="2">
    <source>
        <dbReference type="Proteomes" id="UP000553632"/>
    </source>
</evidence>
<reference evidence="1 2" key="1">
    <citation type="submission" date="2020-04" db="EMBL/GenBank/DDBJ databases">
        <title>Perkinsus olseni comparative genomics.</title>
        <authorList>
            <person name="Bogema D.R."/>
        </authorList>
    </citation>
    <scope>NUCLEOTIDE SEQUENCE [LARGE SCALE GENOMIC DNA]</scope>
    <source>
        <strain evidence="1 2">ATCC PRA-207</strain>
    </source>
</reference>
<organism evidence="1 2">
    <name type="scientific">Perkinsus olseni</name>
    <name type="common">Perkinsus atlanticus</name>
    <dbReference type="NCBI Taxonomy" id="32597"/>
    <lineage>
        <taxon>Eukaryota</taxon>
        <taxon>Sar</taxon>
        <taxon>Alveolata</taxon>
        <taxon>Perkinsozoa</taxon>
        <taxon>Perkinsea</taxon>
        <taxon>Perkinsida</taxon>
        <taxon>Perkinsidae</taxon>
        <taxon>Perkinsus</taxon>
    </lineage>
</organism>
<comment type="caution">
    <text evidence="1">The sequence shown here is derived from an EMBL/GenBank/DDBJ whole genome shotgun (WGS) entry which is preliminary data.</text>
</comment>
<dbReference type="Proteomes" id="UP000553632">
    <property type="component" value="Unassembled WGS sequence"/>
</dbReference>